<dbReference type="PROSITE" id="PS51257">
    <property type="entry name" value="PROKAR_LIPOPROTEIN"/>
    <property type="match status" value="1"/>
</dbReference>
<comment type="caution">
    <text evidence="2">The sequence shown here is derived from an EMBL/GenBank/DDBJ whole genome shotgun (WGS) entry which is preliminary data.</text>
</comment>
<sequence>MKATATLNLFVIIIVVVISCGVLPGVTVGV</sequence>
<organism evidence="2 3">
    <name type="scientific">Dethiosulfovibrio peptidovorans DSM 11002</name>
    <dbReference type="NCBI Taxonomy" id="469381"/>
    <lineage>
        <taxon>Bacteria</taxon>
        <taxon>Thermotogati</taxon>
        <taxon>Synergistota</taxon>
        <taxon>Synergistia</taxon>
        <taxon>Synergistales</taxon>
        <taxon>Dethiosulfovibrionaceae</taxon>
        <taxon>Dethiosulfovibrio</taxon>
    </lineage>
</organism>
<keyword evidence="1" id="KW-0812">Transmembrane</keyword>
<dbReference type="PaxDb" id="469381-Dpep_1390"/>
<keyword evidence="1" id="KW-0472">Membrane</keyword>
<evidence type="ECO:0000256" key="1">
    <source>
        <dbReference type="SAM" id="Phobius"/>
    </source>
</evidence>
<evidence type="ECO:0000313" key="3">
    <source>
        <dbReference type="Proteomes" id="UP000006427"/>
    </source>
</evidence>
<gene>
    <name evidence="2" type="ORF">Dpep_1390</name>
</gene>
<protein>
    <submittedName>
        <fullName evidence="2">Uncharacterized protein</fullName>
    </submittedName>
</protein>
<dbReference type="STRING" id="469381.Dpep_1390"/>
<reference evidence="2 3" key="1">
    <citation type="journal article" date="2010" name="Stand. Genomic Sci.">
        <title>Permanent draft genome sequence of Dethiosulfovibrio peptidovorans type strain (SEBR 4207).</title>
        <authorList>
            <person name="Labutti K."/>
            <person name="Mayilraj S."/>
            <person name="Clum A."/>
            <person name="Lucas S."/>
            <person name="Glavina Del Rio T."/>
            <person name="Nolan M."/>
            <person name="Tice H."/>
            <person name="Cheng J.F."/>
            <person name="Pitluck S."/>
            <person name="Liolios K."/>
            <person name="Ivanova N."/>
            <person name="Mavromatis K."/>
            <person name="Mikhailova N."/>
            <person name="Pati A."/>
            <person name="Goodwin L."/>
            <person name="Chen A."/>
            <person name="Palaniappan K."/>
            <person name="Land M."/>
            <person name="Hauser L."/>
            <person name="Chang Y.J."/>
            <person name="Jeffries C.D."/>
            <person name="Rohde M."/>
            <person name="Spring S."/>
            <person name="Goker M."/>
            <person name="Woyke T."/>
            <person name="Bristow J."/>
            <person name="Eisen J.A."/>
            <person name="Markowitz V."/>
            <person name="Hugenholtz P."/>
            <person name="Kyrpides N.C."/>
            <person name="Klenk H.P."/>
            <person name="Lapidus A."/>
        </authorList>
    </citation>
    <scope>NUCLEOTIDE SEQUENCE [LARGE SCALE GENOMIC DNA]</scope>
    <source>
        <strain evidence="2 3">DSM 11002</strain>
    </source>
</reference>
<dbReference type="Proteomes" id="UP000006427">
    <property type="component" value="Unassembled WGS sequence"/>
</dbReference>
<proteinExistence type="predicted"/>
<evidence type="ECO:0000313" key="2">
    <source>
        <dbReference type="EMBL" id="EFC91416.1"/>
    </source>
</evidence>
<accession>D2Z7G9</accession>
<keyword evidence="3" id="KW-1185">Reference proteome</keyword>
<feature type="transmembrane region" description="Helical" evidence="1">
    <location>
        <begin position="7"/>
        <end position="26"/>
    </location>
</feature>
<dbReference type="EMBL" id="ABTR02000001">
    <property type="protein sequence ID" value="EFC91416.1"/>
    <property type="molecule type" value="Genomic_DNA"/>
</dbReference>
<keyword evidence="1" id="KW-1133">Transmembrane helix</keyword>
<name>D2Z7G9_9BACT</name>
<dbReference type="AlphaFoldDB" id="D2Z7G9"/>